<organism evidence="1 2">
    <name type="scientific">Panicum virgatum</name>
    <name type="common">Blackwell switchgrass</name>
    <dbReference type="NCBI Taxonomy" id="38727"/>
    <lineage>
        <taxon>Eukaryota</taxon>
        <taxon>Viridiplantae</taxon>
        <taxon>Streptophyta</taxon>
        <taxon>Embryophyta</taxon>
        <taxon>Tracheophyta</taxon>
        <taxon>Spermatophyta</taxon>
        <taxon>Magnoliopsida</taxon>
        <taxon>Liliopsida</taxon>
        <taxon>Poales</taxon>
        <taxon>Poaceae</taxon>
        <taxon>PACMAD clade</taxon>
        <taxon>Panicoideae</taxon>
        <taxon>Panicodae</taxon>
        <taxon>Paniceae</taxon>
        <taxon>Panicinae</taxon>
        <taxon>Panicum</taxon>
        <taxon>Panicum sect. Hiantes</taxon>
    </lineage>
</organism>
<proteinExistence type="predicted"/>
<dbReference type="EMBL" id="CM029052">
    <property type="protein sequence ID" value="KAG2557806.1"/>
    <property type="molecule type" value="Genomic_DNA"/>
</dbReference>
<accession>A0A8T0PF19</accession>
<name>A0A8T0PF19_PANVG</name>
<evidence type="ECO:0000313" key="2">
    <source>
        <dbReference type="Proteomes" id="UP000823388"/>
    </source>
</evidence>
<comment type="caution">
    <text evidence="1">The sequence shown here is derived from an EMBL/GenBank/DDBJ whole genome shotgun (WGS) entry which is preliminary data.</text>
</comment>
<protein>
    <submittedName>
        <fullName evidence="1">Uncharacterized protein</fullName>
    </submittedName>
</protein>
<dbReference type="Proteomes" id="UP000823388">
    <property type="component" value="Chromosome 8N"/>
</dbReference>
<keyword evidence="2" id="KW-1185">Reference proteome</keyword>
<reference evidence="1" key="1">
    <citation type="submission" date="2020-05" db="EMBL/GenBank/DDBJ databases">
        <title>WGS assembly of Panicum virgatum.</title>
        <authorList>
            <person name="Lovell J.T."/>
            <person name="Jenkins J."/>
            <person name="Shu S."/>
            <person name="Juenger T.E."/>
            <person name="Schmutz J."/>
        </authorList>
    </citation>
    <scope>NUCLEOTIDE SEQUENCE</scope>
    <source>
        <strain evidence="1">AP13</strain>
    </source>
</reference>
<sequence length="113" mass="13023">MHALTIVSCIGASRRTCRVVGTEAQVGIRGISVVARIWMTRDPRRKKKKKKKTKQQILFPVDEEEEGYKQRKSHALFLRALFRNPEDAKLMSWHASTEHIKGDGKLRHPFDGK</sequence>
<evidence type="ECO:0000313" key="1">
    <source>
        <dbReference type="EMBL" id="KAG2557806.1"/>
    </source>
</evidence>
<dbReference type="AlphaFoldDB" id="A0A8T0PF19"/>
<gene>
    <name evidence="1" type="ORF">PVAP13_8NG251005</name>
</gene>